<dbReference type="Gene3D" id="3.90.1150.10">
    <property type="entry name" value="Aspartate Aminotransferase, domain 1"/>
    <property type="match status" value="1"/>
</dbReference>
<evidence type="ECO:0000256" key="1">
    <source>
        <dbReference type="ARBA" id="ARBA00001933"/>
    </source>
</evidence>
<dbReference type="Pfam" id="PF01212">
    <property type="entry name" value="Beta_elim_lyase"/>
    <property type="match status" value="1"/>
</dbReference>
<keyword evidence="4" id="KW-0456">Lyase</keyword>
<dbReference type="InterPro" id="IPR015422">
    <property type="entry name" value="PyrdxlP-dep_Trfase_small"/>
</dbReference>
<gene>
    <name evidence="7" type="ORF">EKO23_11880</name>
</gene>
<dbReference type="Proteomes" id="UP000295198">
    <property type="component" value="Unassembled WGS sequence"/>
</dbReference>
<evidence type="ECO:0000256" key="3">
    <source>
        <dbReference type="ARBA" id="ARBA00022898"/>
    </source>
</evidence>
<dbReference type="NCBIfam" id="NF041359">
    <property type="entry name" value="GntG_guanitoxin"/>
    <property type="match status" value="1"/>
</dbReference>
<reference evidence="7 8" key="1">
    <citation type="submission" date="2019-01" db="EMBL/GenBank/DDBJ databases">
        <title>Nocardioides guangzhouensis sp. nov., an actinobacterium isolated from soil.</title>
        <authorList>
            <person name="Fu Y."/>
            <person name="Cai Y."/>
            <person name="Lin Z."/>
            <person name="Chen P."/>
        </authorList>
    </citation>
    <scope>NUCLEOTIDE SEQUENCE [LARGE SCALE GENOMIC DNA]</scope>
    <source>
        <strain evidence="7 8">130</strain>
    </source>
</reference>
<dbReference type="GO" id="GO:0006567">
    <property type="term" value="P:L-threonine catabolic process"/>
    <property type="evidence" value="ECO:0007669"/>
    <property type="project" value="TreeGrafter"/>
</dbReference>
<comment type="similarity">
    <text evidence="2">Belongs to the threonine aldolase family.</text>
</comment>
<dbReference type="InterPro" id="IPR015421">
    <property type="entry name" value="PyrdxlP-dep_Trfase_major"/>
</dbReference>
<dbReference type="FunFam" id="3.40.640.10:FF:000030">
    <property type="entry name" value="Low-specificity L-threonine aldolase"/>
    <property type="match status" value="1"/>
</dbReference>
<evidence type="ECO:0000313" key="8">
    <source>
        <dbReference type="Proteomes" id="UP000295198"/>
    </source>
</evidence>
<dbReference type="AlphaFoldDB" id="A0A4Q4ZDB9"/>
<protein>
    <submittedName>
        <fullName evidence="7">Low specificity L-threonine aldolase</fullName>
    </submittedName>
</protein>
<dbReference type="PIRSF" id="PIRSF017617">
    <property type="entry name" value="Thr_aldolase"/>
    <property type="match status" value="1"/>
</dbReference>
<dbReference type="InterPro" id="IPR023603">
    <property type="entry name" value="Low_specificity_L-TA-like"/>
</dbReference>
<keyword evidence="3" id="KW-0663">Pyridoxal phosphate</keyword>
<comment type="cofactor">
    <cofactor evidence="1">
        <name>pyridoxal 5'-phosphate</name>
        <dbReference type="ChEBI" id="CHEBI:597326"/>
    </cofactor>
</comment>
<dbReference type="GO" id="GO:0005829">
    <property type="term" value="C:cytosol"/>
    <property type="evidence" value="ECO:0007669"/>
    <property type="project" value="TreeGrafter"/>
</dbReference>
<sequence length="330" mass="34448">MIDLRSDTLTRPTPAMRRAMAEAEVGDDVYGEDPTVRALEERLAALFGKEAALFTPTGSMANVLAVRTLVGPGQEVLCEARAHIARAELGAHAAYTGLTMRTWRDPRGGVDLPVVREMFAPDMGPFFVPTTAISVENTHNFAGGAVTPLAHLQALKEYAGSVGAGVHLDGARIWNAHVATGVPLADWGACADVLAVCLSKGLGAPVGSAVVGTADAVAESRIWRKRMGGGMRQVGILAAAGLHALEHHVDRLADDHAHARLLAEAAGGDPDTVDTNIVVVEREDAAAYVAAAREQGVLIAPVGPTTVRLVTHLDVDRAGAERAAAVLARL</sequence>
<proteinExistence type="inferred from homology"/>
<dbReference type="Gene3D" id="3.40.640.10">
    <property type="entry name" value="Type I PLP-dependent aspartate aminotransferase-like (Major domain)"/>
    <property type="match status" value="1"/>
</dbReference>
<dbReference type="EMBL" id="SDKM01000015">
    <property type="protein sequence ID" value="RYP85728.1"/>
    <property type="molecule type" value="Genomic_DNA"/>
</dbReference>
<organism evidence="7 8">
    <name type="scientific">Nocardioides guangzhouensis</name>
    <dbReference type="NCBI Taxonomy" id="2497878"/>
    <lineage>
        <taxon>Bacteria</taxon>
        <taxon>Bacillati</taxon>
        <taxon>Actinomycetota</taxon>
        <taxon>Actinomycetes</taxon>
        <taxon>Propionibacteriales</taxon>
        <taxon>Nocardioidaceae</taxon>
        <taxon>Nocardioides</taxon>
    </lineage>
</organism>
<dbReference type="InterPro" id="IPR001597">
    <property type="entry name" value="ArAA_b-elim_lyase/Thr_aldolase"/>
</dbReference>
<dbReference type="PANTHER" id="PTHR48097">
    <property type="entry name" value="L-THREONINE ALDOLASE-RELATED"/>
    <property type="match status" value="1"/>
</dbReference>
<name>A0A4Q4ZDB9_9ACTN</name>
<accession>A0A4Q4ZDB9</accession>
<dbReference type="SUPFAM" id="SSF53383">
    <property type="entry name" value="PLP-dependent transferases"/>
    <property type="match status" value="1"/>
</dbReference>
<evidence type="ECO:0000256" key="5">
    <source>
        <dbReference type="PIRSR" id="PIRSR017617-1"/>
    </source>
</evidence>
<dbReference type="GO" id="GO:0008732">
    <property type="term" value="F:L-allo-threonine aldolase activity"/>
    <property type="evidence" value="ECO:0007669"/>
    <property type="project" value="TreeGrafter"/>
</dbReference>
<dbReference type="PANTHER" id="PTHR48097:SF9">
    <property type="entry name" value="L-THREONINE ALDOLASE"/>
    <property type="match status" value="1"/>
</dbReference>
<feature type="domain" description="Aromatic amino acid beta-eliminating lyase/threonine aldolase" evidence="6">
    <location>
        <begin position="3"/>
        <end position="280"/>
    </location>
</feature>
<evidence type="ECO:0000256" key="4">
    <source>
        <dbReference type="ARBA" id="ARBA00023239"/>
    </source>
</evidence>
<evidence type="ECO:0000256" key="2">
    <source>
        <dbReference type="ARBA" id="ARBA00006966"/>
    </source>
</evidence>
<feature type="modified residue" description="N6-(pyridoxal phosphate)lysine" evidence="5">
    <location>
        <position position="200"/>
    </location>
</feature>
<dbReference type="InterPro" id="IPR015424">
    <property type="entry name" value="PyrdxlP-dep_Trfase"/>
</dbReference>
<evidence type="ECO:0000313" key="7">
    <source>
        <dbReference type="EMBL" id="RYP85728.1"/>
    </source>
</evidence>
<comment type="caution">
    <text evidence="7">The sequence shown here is derived from an EMBL/GenBank/DDBJ whole genome shotgun (WGS) entry which is preliminary data.</text>
</comment>
<dbReference type="GO" id="GO:0006545">
    <property type="term" value="P:glycine biosynthetic process"/>
    <property type="evidence" value="ECO:0007669"/>
    <property type="project" value="TreeGrafter"/>
</dbReference>
<keyword evidence="8" id="KW-1185">Reference proteome</keyword>
<evidence type="ECO:0000259" key="6">
    <source>
        <dbReference type="Pfam" id="PF01212"/>
    </source>
</evidence>
<dbReference type="OrthoDB" id="9774495at2"/>